<proteinExistence type="predicted"/>
<comment type="caution">
    <text evidence="2">The sequence shown here is derived from an EMBL/GenBank/DDBJ whole genome shotgun (WGS) entry which is preliminary data.</text>
</comment>
<keyword evidence="1" id="KW-1133">Transmembrane helix</keyword>
<organism evidence="2 3">
    <name type="scientific">Rhododendron griersonianum</name>
    <dbReference type="NCBI Taxonomy" id="479676"/>
    <lineage>
        <taxon>Eukaryota</taxon>
        <taxon>Viridiplantae</taxon>
        <taxon>Streptophyta</taxon>
        <taxon>Embryophyta</taxon>
        <taxon>Tracheophyta</taxon>
        <taxon>Spermatophyta</taxon>
        <taxon>Magnoliopsida</taxon>
        <taxon>eudicotyledons</taxon>
        <taxon>Gunneridae</taxon>
        <taxon>Pentapetalae</taxon>
        <taxon>asterids</taxon>
        <taxon>Ericales</taxon>
        <taxon>Ericaceae</taxon>
        <taxon>Ericoideae</taxon>
        <taxon>Rhodoreae</taxon>
        <taxon>Rhododendron</taxon>
    </lineage>
</organism>
<gene>
    <name evidence="2" type="ORF">RHGRI_036915</name>
</gene>
<sequence length="127" mass="13396">MVAFIARAGALSGAYSFSDDSSFFSCCFSLLANCFDSLHGVKPDMSAKAGGTAGAAADSRMDDSATAAENDCSGCDLAAAEHTTVGVLDDFQVDRLGFKIGFERFVGTVRDIFYFLLLLLLLLLQGL</sequence>
<feature type="transmembrane region" description="Helical" evidence="1">
    <location>
        <begin position="105"/>
        <end position="124"/>
    </location>
</feature>
<dbReference type="AlphaFoldDB" id="A0AAV6HQD7"/>
<evidence type="ECO:0000256" key="1">
    <source>
        <dbReference type="SAM" id="Phobius"/>
    </source>
</evidence>
<keyword evidence="1" id="KW-0472">Membrane</keyword>
<keyword evidence="3" id="KW-1185">Reference proteome</keyword>
<dbReference type="EMBL" id="JACTNZ010000013">
    <property type="protein sequence ID" value="KAG5516028.1"/>
    <property type="molecule type" value="Genomic_DNA"/>
</dbReference>
<dbReference type="Proteomes" id="UP000823749">
    <property type="component" value="Chromosome 13"/>
</dbReference>
<reference evidence="2 3" key="1">
    <citation type="submission" date="2020-08" db="EMBL/GenBank/DDBJ databases">
        <title>Plant Genome Project.</title>
        <authorList>
            <person name="Zhang R.-G."/>
        </authorList>
    </citation>
    <scope>NUCLEOTIDE SEQUENCE [LARGE SCALE GENOMIC DNA]</scope>
    <source>
        <strain evidence="2">WSP0</strain>
        <tissue evidence="2">Leaf</tissue>
    </source>
</reference>
<evidence type="ECO:0000313" key="3">
    <source>
        <dbReference type="Proteomes" id="UP000823749"/>
    </source>
</evidence>
<keyword evidence="1" id="KW-0812">Transmembrane</keyword>
<protein>
    <submittedName>
        <fullName evidence="2">Uncharacterized protein</fullName>
    </submittedName>
</protein>
<accession>A0AAV6HQD7</accession>
<evidence type="ECO:0000313" key="2">
    <source>
        <dbReference type="EMBL" id="KAG5516028.1"/>
    </source>
</evidence>
<name>A0AAV6HQD7_9ERIC</name>